<dbReference type="InterPro" id="IPR008201">
    <property type="entry name" value="HepT-like"/>
</dbReference>
<dbReference type="PANTHER" id="PTHR33397">
    <property type="entry name" value="UPF0331 PROTEIN YUTE"/>
    <property type="match status" value="1"/>
</dbReference>
<comment type="similarity">
    <text evidence="4">Belongs to the HepT RNase toxin family.</text>
</comment>
<organism evidence="5 6">
    <name type="scientific">Luteitalea pratensis</name>
    <dbReference type="NCBI Taxonomy" id="1855912"/>
    <lineage>
        <taxon>Bacteria</taxon>
        <taxon>Pseudomonadati</taxon>
        <taxon>Acidobacteriota</taxon>
        <taxon>Vicinamibacteria</taxon>
        <taxon>Vicinamibacterales</taxon>
        <taxon>Vicinamibacteraceae</taxon>
        <taxon>Luteitalea</taxon>
    </lineage>
</organism>
<dbReference type="InterPro" id="IPR052379">
    <property type="entry name" value="Type_VII_TA_RNase"/>
</dbReference>
<evidence type="ECO:0000256" key="1">
    <source>
        <dbReference type="ARBA" id="ARBA00022649"/>
    </source>
</evidence>
<keyword evidence="1" id="KW-1277">Toxin-antitoxin system</keyword>
<evidence type="ECO:0000256" key="4">
    <source>
        <dbReference type="ARBA" id="ARBA00024207"/>
    </source>
</evidence>
<evidence type="ECO:0000256" key="3">
    <source>
        <dbReference type="ARBA" id="ARBA00022801"/>
    </source>
</evidence>
<proteinExistence type="inferred from homology"/>
<dbReference type="Proteomes" id="UP000076079">
    <property type="component" value="Chromosome"/>
</dbReference>
<dbReference type="InterPro" id="IPR037038">
    <property type="entry name" value="HepT-like_sf"/>
</dbReference>
<keyword evidence="2" id="KW-0540">Nuclease</keyword>
<evidence type="ECO:0000313" key="5">
    <source>
        <dbReference type="EMBL" id="AMY06867.1"/>
    </source>
</evidence>
<protein>
    <recommendedName>
        <fullName evidence="7">DUF86 domain-containing protein</fullName>
    </recommendedName>
</protein>
<dbReference type="GO" id="GO:0004540">
    <property type="term" value="F:RNA nuclease activity"/>
    <property type="evidence" value="ECO:0007669"/>
    <property type="project" value="InterPro"/>
</dbReference>
<sequence>MTIDPELVTRKLLLIAADLAALGPIRARGADAYLQNWIDQAVVERYLERMVGRMIDVNYHVITGSGHPPPADYHASFVRLAEIGVLDPAFAKRIARSAGLRNRLVHDYEGLDHSKVFAALVEALEDVPQFLDRINSHIA</sequence>
<dbReference type="NCBIfam" id="NF047751">
    <property type="entry name" value="HepT_toxin"/>
    <property type="match status" value="1"/>
</dbReference>
<keyword evidence="6" id="KW-1185">Reference proteome</keyword>
<accession>A0A143PE93</accession>
<evidence type="ECO:0000313" key="6">
    <source>
        <dbReference type="Proteomes" id="UP000076079"/>
    </source>
</evidence>
<dbReference type="STRING" id="1855912.LuPra_00027"/>
<dbReference type="RefSeq" id="WP_110168883.1">
    <property type="nucleotide sequence ID" value="NZ_CP015136.1"/>
</dbReference>
<evidence type="ECO:0008006" key="7">
    <source>
        <dbReference type="Google" id="ProtNLM"/>
    </source>
</evidence>
<dbReference type="OrthoDB" id="9796612at2"/>
<dbReference type="GO" id="GO:0110001">
    <property type="term" value="C:toxin-antitoxin complex"/>
    <property type="evidence" value="ECO:0007669"/>
    <property type="project" value="InterPro"/>
</dbReference>
<dbReference type="KEGG" id="abac:LuPra_00027"/>
<dbReference type="Gene3D" id="1.20.120.580">
    <property type="entry name" value="bsu32300-like"/>
    <property type="match status" value="1"/>
</dbReference>
<dbReference type="PATRIC" id="fig|1813736.3.peg.26"/>
<dbReference type="Pfam" id="PF01934">
    <property type="entry name" value="HepT-like"/>
    <property type="match status" value="1"/>
</dbReference>
<reference evidence="5 6" key="1">
    <citation type="journal article" date="2016" name="Genome Announc.">
        <title>First Complete Genome Sequence of a Subdivision 6 Acidobacterium Strain.</title>
        <authorList>
            <person name="Huang S."/>
            <person name="Vieira S."/>
            <person name="Bunk B."/>
            <person name="Riedel T."/>
            <person name="Sproer C."/>
            <person name="Overmann J."/>
        </authorList>
    </citation>
    <scope>NUCLEOTIDE SEQUENCE [LARGE SCALE GENOMIC DNA]</scope>
    <source>
        <strain evidence="6">DSM 100886 HEG_-6_39</strain>
    </source>
</reference>
<dbReference type="AlphaFoldDB" id="A0A143PE93"/>
<dbReference type="EMBL" id="CP015136">
    <property type="protein sequence ID" value="AMY06867.1"/>
    <property type="molecule type" value="Genomic_DNA"/>
</dbReference>
<evidence type="ECO:0000256" key="2">
    <source>
        <dbReference type="ARBA" id="ARBA00022722"/>
    </source>
</evidence>
<reference evidence="6" key="2">
    <citation type="submission" date="2016-04" db="EMBL/GenBank/DDBJ databases">
        <title>First Complete Genome Sequence of a Subdivision 6 Acidobacterium.</title>
        <authorList>
            <person name="Huang S."/>
            <person name="Vieira S."/>
            <person name="Bunk B."/>
            <person name="Riedel T."/>
            <person name="Sproeer C."/>
            <person name="Overmann J."/>
        </authorList>
    </citation>
    <scope>NUCLEOTIDE SEQUENCE [LARGE SCALE GENOMIC DNA]</scope>
    <source>
        <strain evidence="6">DSM 100886 HEG_-6_39</strain>
    </source>
</reference>
<keyword evidence="3" id="KW-0378">Hydrolase</keyword>
<gene>
    <name evidence="5" type="ORF">LuPra_00027</name>
</gene>
<dbReference type="PANTHER" id="PTHR33397:SF3">
    <property type="entry name" value="MRNA NUCLEASE HEPT"/>
    <property type="match status" value="1"/>
</dbReference>
<dbReference type="GO" id="GO:0016787">
    <property type="term" value="F:hydrolase activity"/>
    <property type="evidence" value="ECO:0007669"/>
    <property type="project" value="UniProtKB-KW"/>
</dbReference>
<name>A0A143PE93_LUTPR</name>